<protein>
    <submittedName>
        <fullName evidence="2">Uncharacterized protein</fullName>
    </submittedName>
</protein>
<dbReference type="OrthoDB" id="5835829at2759"/>
<evidence type="ECO:0000313" key="2">
    <source>
        <dbReference type="EMBL" id="CAD7643294.1"/>
    </source>
</evidence>
<organism evidence="2">
    <name type="scientific">Medioppia subpectinata</name>
    <dbReference type="NCBI Taxonomy" id="1979941"/>
    <lineage>
        <taxon>Eukaryota</taxon>
        <taxon>Metazoa</taxon>
        <taxon>Ecdysozoa</taxon>
        <taxon>Arthropoda</taxon>
        <taxon>Chelicerata</taxon>
        <taxon>Arachnida</taxon>
        <taxon>Acari</taxon>
        <taxon>Acariformes</taxon>
        <taxon>Sarcoptiformes</taxon>
        <taxon>Oribatida</taxon>
        <taxon>Brachypylina</taxon>
        <taxon>Oppioidea</taxon>
        <taxon>Oppiidae</taxon>
        <taxon>Medioppia</taxon>
    </lineage>
</organism>
<dbReference type="EMBL" id="OC883487">
    <property type="protein sequence ID" value="CAD7643294.1"/>
    <property type="molecule type" value="Genomic_DNA"/>
</dbReference>
<sequence length="286" mass="32532">MEKGFGIRLNPHTVSEQELLNSIENLLNDKELKHKLSIASKPVGSVNACIGLAEVLLSRGHRIVFAVNQSFAGKLSPFGFIEEILNDETGKLPAEYFAKSLLASGFLSDLTSEESIQMMCETPIFADLIDKMRANEPKLKAIIAKHNPDVYIIDDFAGSPTIIHSNKPWIRISSSQPLTGIKDDRTPPGCSGYPSDSDRQKWSEFKELKKNLFKSQLIKYNEWMEEEGHPLHTANKSILESPYLNIYGYPEELDYTDIRPIPEKWIKIETFMRKGEQEFKIPDKFR</sequence>
<feature type="region of interest" description="Disordered" evidence="1">
    <location>
        <begin position="178"/>
        <end position="197"/>
    </location>
</feature>
<dbReference type="Gene3D" id="3.40.50.2000">
    <property type="entry name" value="Glycogen Phosphorylase B"/>
    <property type="match status" value="1"/>
</dbReference>
<dbReference type="EMBL" id="CAJPIZ010028912">
    <property type="protein sequence ID" value="CAG2119578.1"/>
    <property type="molecule type" value="Genomic_DNA"/>
</dbReference>
<accession>A0A7R9QF42</accession>
<proteinExistence type="predicted"/>
<gene>
    <name evidence="2" type="ORF">OSB1V03_LOCUS19526</name>
</gene>
<dbReference type="SUPFAM" id="SSF53756">
    <property type="entry name" value="UDP-Glycosyltransferase/glycogen phosphorylase"/>
    <property type="match status" value="1"/>
</dbReference>
<feature type="non-terminal residue" evidence="2">
    <location>
        <position position="286"/>
    </location>
</feature>
<dbReference type="Proteomes" id="UP000759131">
    <property type="component" value="Unassembled WGS sequence"/>
</dbReference>
<name>A0A7R9QF42_9ACAR</name>
<keyword evidence="3" id="KW-1185">Reference proteome</keyword>
<evidence type="ECO:0000256" key="1">
    <source>
        <dbReference type="SAM" id="MobiDB-lite"/>
    </source>
</evidence>
<dbReference type="AlphaFoldDB" id="A0A7R9QF42"/>
<evidence type="ECO:0000313" key="3">
    <source>
        <dbReference type="Proteomes" id="UP000759131"/>
    </source>
</evidence>
<reference evidence="2" key="1">
    <citation type="submission" date="2020-11" db="EMBL/GenBank/DDBJ databases">
        <authorList>
            <person name="Tran Van P."/>
        </authorList>
    </citation>
    <scope>NUCLEOTIDE SEQUENCE</scope>
</reference>